<name>A0ACC5XTA6_PANGG</name>
<keyword evidence="2" id="KW-1185">Reference proteome</keyword>
<evidence type="ECO:0000313" key="1">
    <source>
        <dbReference type="EMBL" id="MCI4394466.1"/>
    </source>
</evidence>
<proteinExistence type="predicted"/>
<evidence type="ECO:0000313" key="2">
    <source>
        <dbReference type="Proteomes" id="UP000829447"/>
    </source>
</evidence>
<accession>A0ACC5XTA6</accession>
<dbReference type="Proteomes" id="UP000829447">
    <property type="component" value="Linkage Group LG27"/>
</dbReference>
<protein>
    <submittedName>
        <fullName evidence="1">Uncharacterized protein</fullName>
    </submittedName>
</protein>
<reference evidence="1 2" key="1">
    <citation type="journal article" date="2022" name="bioRxiv">
        <title>An ancient truncated duplication of the anti-Mullerian hormone receptor type 2 gene is a potential conserved master sex determinant in the Pangasiidae catfish family.</title>
        <authorList>
            <person name="Wen M."/>
            <person name="Pan Q."/>
            <person name="Jouanno E."/>
            <person name="Montfort J."/>
            <person name="Zahm M."/>
            <person name="Cabau C."/>
            <person name="Klopp C."/>
            <person name="Iampietro C."/>
            <person name="Roques C."/>
            <person name="Bouchez O."/>
            <person name="Castinel A."/>
            <person name="Donnadieu C."/>
            <person name="Parrinello H."/>
            <person name="Poncet C."/>
            <person name="Belmonte E."/>
            <person name="Gautier V."/>
            <person name="Avarre J.-C."/>
            <person name="Dugue R."/>
            <person name="Gustiano R."/>
            <person name="Ha T.T.T."/>
            <person name="Campet M."/>
            <person name="Sriphairoj K."/>
            <person name="Ribolli J."/>
            <person name="de Almeida F.L."/>
            <person name="Desvignes T."/>
            <person name="Postlethwait J.H."/>
            <person name="Bucao C.F."/>
            <person name="Robinson-Rechavi M."/>
            <person name="Bobe J."/>
            <person name="Herpin A."/>
            <person name="Guiguen Y."/>
        </authorList>
    </citation>
    <scope>NUCLEOTIDE SEQUENCE [LARGE SCALE GENOMIC DNA]</scope>
    <source>
        <strain evidence="1">YG-Dec2019</strain>
    </source>
</reference>
<gene>
    <name evidence="1" type="ORF">PGIGA_G00169030</name>
</gene>
<sequence>MSTEVQPVPVAPAGPTAEPTLPAVASETSAVVAENPTATTAASTPTTSKFFSREKKRAPEKTDEYLLARFQGDGVRYKAKLIGIDDVPEARGDKMSQDSMMKLKGMAVAARSQGKHKQRILVNISLEGIKIIDEKTGVIEHEHAVNKISFIARDITDNRAFGYVCGAEGQHQFFAIKTIQQAQPLVMDLKDLFQVIFNTRKKEAEATQKDETSTVVENGSDALLSLDGQVKTVKTVEQMDLFGDMSTPPDINSPTDAWTNHTGLDNVFLLELASVIDANQNHLKGNPFIPYPAVPCNTPSDAPVPSSLDIFFNPSPVPFNNDPFAPLSGQFDSISTDSPLSSNCVSVLADCLLKGPVGQNSLSGDSASSSHFFNGLFDSQYPQKGINRPLEFPLRELNSGTNQTPPFSNKLNQTSLHLPQTPSPLSNGLSNSLLPMFQSPPLCKSETVPPIVQNGGVIALCPPPPSSKCGRVQRRQKSPGNEMFGANIFASPAQGEGPHTAQSSSSIPADLFNPTITTSTAALASMSLGPPSVPQAPTIGPWGQPALSLFPPQVSGPQVPVQGAPLNSLNQPCAFGGTPVPQWGQQMPSSFGTPAAPQAWGQPATTAAMTAWPQSGTVSNPFQPSAFPPMMAPPGRITTGQPSSGAPPLPRRPPPAKEEVPVVKNAFTALDPLGGKEQKTGKDMFKNFQMAKPGNAPPSGQNTNGTFEQYFSNKVGVAQEAADHDDFDISQLSAKSIELPKPAVQQASTITAPALAPSLTPSSAGELLDAAFTPNPASIPSGPDPFPAASLFDDTFGSSFLASPATTSGPATQTNADTFVDPFGGNPFA</sequence>
<dbReference type="EMBL" id="CM040480">
    <property type="protein sequence ID" value="MCI4394466.1"/>
    <property type="molecule type" value="Genomic_DNA"/>
</dbReference>
<organism evidence="1 2">
    <name type="scientific">Pangasianodon gigas</name>
    <name type="common">Mekong giant catfish</name>
    <name type="synonym">Pangasius gigas</name>
    <dbReference type="NCBI Taxonomy" id="30993"/>
    <lineage>
        <taxon>Eukaryota</taxon>
        <taxon>Metazoa</taxon>
        <taxon>Chordata</taxon>
        <taxon>Craniata</taxon>
        <taxon>Vertebrata</taxon>
        <taxon>Euteleostomi</taxon>
        <taxon>Actinopterygii</taxon>
        <taxon>Neopterygii</taxon>
        <taxon>Teleostei</taxon>
        <taxon>Ostariophysi</taxon>
        <taxon>Siluriformes</taxon>
        <taxon>Pangasiidae</taxon>
        <taxon>Pangasianodon</taxon>
    </lineage>
</organism>
<comment type="caution">
    <text evidence="1">The sequence shown here is derived from an EMBL/GenBank/DDBJ whole genome shotgun (WGS) entry which is preliminary data.</text>
</comment>